<dbReference type="EMBL" id="JBHUIY010000032">
    <property type="protein sequence ID" value="MFD2234990.1"/>
    <property type="molecule type" value="Genomic_DNA"/>
</dbReference>
<name>A0ABW5CCS2_9PROT</name>
<accession>A0ABW5CCS2</accession>
<feature type="compositionally biased region" description="Low complexity" evidence="1">
    <location>
        <begin position="65"/>
        <end position="91"/>
    </location>
</feature>
<reference evidence="3" key="1">
    <citation type="journal article" date="2019" name="Int. J. Syst. Evol. Microbiol.">
        <title>The Global Catalogue of Microorganisms (GCM) 10K type strain sequencing project: providing services to taxonomists for standard genome sequencing and annotation.</title>
        <authorList>
            <consortium name="The Broad Institute Genomics Platform"/>
            <consortium name="The Broad Institute Genome Sequencing Center for Infectious Disease"/>
            <person name="Wu L."/>
            <person name="Ma J."/>
        </authorList>
    </citation>
    <scope>NUCLEOTIDE SEQUENCE [LARGE SCALE GENOMIC DNA]</scope>
    <source>
        <strain evidence="3">KCTC 15012</strain>
    </source>
</reference>
<comment type="caution">
    <text evidence="2">The sequence shown here is derived from an EMBL/GenBank/DDBJ whole genome shotgun (WGS) entry which is preliminary data.</text>
</comment>
<evidence type="ECO:0000256" key="1">
    <source>
        <dbReference type="SAM" id="MobiDB-lite"/>
    </source>
</evidence>
<organism evidence="2 3">
    <name type="scientific">Phaeospirillum tilakii</name>
    <dbReference type="NCBI Taxonomy" id="741673"/>
    <lineage>
        <taxon>Bacteria</taxon>
        <taxon>Pseudomonadati</taxon>
        <taxon>Pseudomonadota</taxon>
        <taxon>Alphaproteobacteria</taxon>
        <taxon>Rhodospirillales</taxon>
        <taxon>Rhodospirillaceae</taxon>
        <taxon>Phaeospirillum</taxon>
    </lineage>
</organism>
<dbReference type="RefSeq" id="WP_417629373.1">
    <property type="nucleotide sequence ID" value="NZ_JBHUIY010000032.1"/>
</dbReference>
<evidence type="ECO:0000313" key="2">
    <source>
        <dbReference type="EMBL" id="MFD2234990.1"/>
    </source>
</evidence>
<sequence>MEPLLPSGGLTALPTSAGGGATLLLLTPTGGDGAQALVRIAQQGVPRIEVTVVTTPPVATPAPLPSASTTSLIPGAVPTTNPATPAPTTAASPRGTVQVALGDGGRIDLRGWDGPPLPAGTRLTLQLQPQGDGVGLRLLAINGRPLGPAFAAAPPAPAAA</sequence>
<proteinExistence type="predicted"/>
<keyword evidence="3" id="KW-1185">Reference proteome</keyword>
<evidence type="ECO:0008006" key="4">
    <source>
        <dbReference type="Google" id="ProtNLM"/>
    </source>
</evidence>
<feature type="non-terminal residue" evidence="2">
    <location>
        <position position="160"/>
    </location>
</feature>
<feature type="region of interest" description="Disordered" evidence="1">
    <location>
        <begin position="60"/>
        <end position="95"/>
    </location>
</feature>
<evidence type="ECO:0000313" key="3">
    <source>
        <dbReference type="Proteomes" id="UP001597296"/>
    </source>
</evidence>
<dbReference type="Proteomes" id="UP001597296">
    <property type="component" value="Unassembled WGS sequence"/>
</dbReference>
<protein>
    <recommendedName>
        <fullName evidence="4">DUF4115 domain-containing protein</fullName>
    </recommendedName>
</protein>
<gene>
    <name evidence="2" type="ORF">ACFSNB_14345</name>
</gene>